<proteinExistence type="predicted"/>
<gene>
    <name evidence="1" type="ORF">HW566_00500</name>
</gene>
<reference evidence="1 2" key="1">
    <citation type="submission" date="2020-06" db="EMBL/GenBank/DDBJ databases">
        <authorList>
            <person name="Jo H."/>
        </authorList>
    </citation>
    <scope>NUCLEOTIDE SEQUENCE [LARGE SCALE GENOMIC DNA]</scope>
    <source>
        <strain evidence="1 2">I46</strain>
    </source>
</reference>
<evidence type="ECO:0000313" key="1">
    <source>
        <dbReference type="EMBL" id="QLD10399.1"/>
    </source>
</evidence>
<dbReference type="RefSeq" id="WP_178009465.1">
    <property type="nucleotide sequence ID" value="NZ_CP058316.1"/>
</dbReference>
<dbReference type="AlphaFoldDB" id="A0A7D5IMR1"/>
<accession>A0A7D5IMR1</accession>
<name>A0A7D5IMR1_9MICO</name>
<dbReference type="EMBL" id="CP058316">
    <property type="protein sequence ID" value="QLD10399.1"/>
    <property type="molecule type" value="Genomic_DNA"/>
</dbReference>
<sequence length="76" mass="8259">MITLAPPPAPGLIAVGADRWRVVDRDGIVRGLIESGATPAGMRFRALRFHVASRTFRPVGEFWSAAEAADTLRLSR</sequence>
<dbReference type="Proteomes" id="UP000509638">
    <property type="component" value="Chromosome"/>
</dbReference>
<protein>
    <submittedName>
        <fullName evidence="1">Uncharacterized protein</fullName>
    </submittedName>
</protein>
<evidence type="ECO:0000313" key="2">
    <source>
        <dbReference type="Proteomes" id="UP000509638"/>
    </source>
</evidence>
<organism evidence="1 2">
    <name type="scientific">Microbacterium oleivorans</name>
    <dbReference type="NCBI Taxonomy" id="273677"/>
    <lineage>
        <taxon>Bacteria</taxon>
        <taxon>Bacillati</taxon>
        <taxon>Actinomycetota</taxon>
        <taxon>Actinomycetes</taxon>
        <taxon>Micrococcales</taxon>
        <taxon>Microbacteriaceae</taxon>
        <taxon>Microbacterium</taxon>
    </lineage>
</organism>